<name>A0A848FWU0_9RHOO</name>
<gene>
    <name evidence="10" type="ORF">HHL15_01445</name>
</gene>
<proteinExistence type="predicted"/>
<dbReference type="InterPro" id="IPR025592">
    <property type="entry name" value="DUF4347"/>
</dbReference>
<protein>
    <submittedName>
        <fullName evidence="10">DUF4347 domain-containing protein</fullName>
    </submittedName>
</protein>
<evidence type="ECO:0000256" key="6">
    <source>
        <dbReference type="ARBA" id="ARBA00022989"/>
    </source>
</evidence>
<dbReference type="GO" id="GO:0005911">
    <property type="term" value="C:cell-cell junction"/>
    <property type="evidence" value="ECO:0007669"/>
    <property type="project" value="TreeGrafter"/>
</dbReference>
<dbReference type="GO" id="GO:0005509">
    <property type="term" value="F:calcium ion binding"/>
    <property type="evidence" value="ECO:0007669"/>
    <property type="project" value="InterPro"/>
</dbReference>
<dbReference type="SMART" id="SM00112">
    <property type="entry name" value="CA"/>
    <property type="match status" value="10"/>
</dbReference>
<dbReference type="InterPro" id="IPR002126">
    <property type="entry name" value="Cadherin-like_dom"/>
</dbReference>
<keyword evidence="5" id="KW-0130">Cell adhesion</keyword>
<dbReference type="CDD" id="cd11304">
    <property type="entry name" value="Cadherin_repeat"/>
    <property type="match status" value="10"/>
</dbReference>
<feature type="compositionally biased region" description="Low complexity" evidence="8">
    <location>
        <begin position="2880"/>
        <end position="2889"/>
    </location>
</feature>
<dbReference type="InterPro" id="IPR020894">
    <property type="entry name" value="Cadherin_CS"/>
</dbReference>
<dbReference type="Pfam" id="PF00028">
    <property type="entry name" value="Cadherin"/>
    <property type="match status" value="10"/>
</dbReference>
<evidence type="ECO:0000256" key="8">
    <source>
        <dbReference type="SAM" id="MobiDB-lite"/>
    </source>
</evidence>
<dbReference type="GO" id="GO:0007156">
    <property type="term" value="P:homophilic cell adhesion via plasma membrane adhesion molecules"/>
    <property type="evidence" value="ECO:0007669"/>
    <property type="project" value="InterPro"/>
</dbReference>
<feature type="compositionally biased region" description="Pro residues" evidence="8">
    <location>
        <begin position="2842"/>
        <end position="2853"/>
    </location>
</feature>
<feature type="domain" description="Cadherin" evidence="9">
    <location>
        <begin position="1583"/>
        <end position="1687"/>
    </location>
</feature>
<keyword evidence="11" id="KW-1185">Reference proteome</keyword>
<evidence type="ECO:0000256" key="4">
    <source>
        <dbReference type="ARBA" id="ARBA00022837"/>
    </source>
</evidence>
<evidence type="ECO:0000313" key="11">
    <source>
        <dbReference type="Proteomes" id="UP000580043"/>
    </source>
</evidence>
<dbReference type="InterPro" id="IPR006644">
    <property type="entry name" value="Cadg"/>
</dbReference>
<dbReference type="GO" id="GO:0005886">
    <property type="term" value="C:plasma membrane"/>
    <property type="evidence" value="ECO:0007669"/>
    <property type="project" value="InterPro"/>
</dbReference>
<dbReference type="PROSITE" id="PS50268">
    <property type="entry name" value="CADHERIN_2"/>
    <property type="match status" value="10"/>
</dbReference>
<feature type="domain" description="Cadherin" evidence="9">
    <location>
        <begin position="2519"/>
        <end position="2621"/>
    </location>
</feature>
<feature type="domain" description="Cadherin" evidence="9">
    <location>
        <begin position="2428"/>
        <end position="2519"/>
    </location>
</feature>
<dbReference type="PANTHER" id="PTHR24025:SF23">
    <property type="entry name" value="NEURAL-CADHERIN"/>
    <property type="match status" value="1"/>
</dbReference>
<comment type="caution">
    <text evidence="10">The sequence shown here is derived from an EMBL/GenBank/DDBJ whole genome shotgun (WGS) entry which is preliminary data.</text>
</comment>
<keyword evidence="7" id="KW-0472">Membrane</keyword>
<feature type="domain" description="Cadherin" evidence="9">
    <location>
        <begin position="2103"/>
        <end position="2207"/>
    </location>
</feature>
<feature type="compositionally biased region" description="Basic and acidic residues" evidence="8">
    <location>
        <begin position="3041"/>
        <end position="3050"/>
    </location>
</feature>
<feature type="region of interest" description="Disordered" evidence="8">
    <location>
        <begin position="3041"/>
        <end position="3064"/>
    </location>
</feature>
<dbReference type="InterPro" id="IPR006626">
    <property type="entry name" value="PbH1"/>
</dbReference>
<evidence type="ECO:0000313" key="10">
    <source>
        <dbReference type="EMBL" id="NML24397.1"/>
    </source>
</evidence>
<sequence>MKPIPRPLLETLDERILYSADPGPAGLVAAVAGVDHQVQDAAPADIRGTELVFVDSRSPDRQQLLDDFAAQQQAGRQLEVVVVDATDDGIGAISRSLEGRGDVSAIHIVGHGEAGSAQLGASRLDGDTLLLRAGDIAAWGDVLAPDADLLLYGCDVGATQAGRDLINGLAQLTGADVAASDDSTGSSLLGGDWQLEVQHGRVDTASITSAAGQARWQGLLNTYTVSNTADSGAGSLRQAIIDANANSGADSIDFAISGTGVHTISLSTILPTITGTVSIDATTDDSFAANDGRPAVVINVNGLTGNGLTLAATADGSSIRGLVINNYTSAAIYINSGSDGNTIAGNYLGGLDASGNQIAVTSSSYTVFVAGANNHIGGNTTADRNVISSGTSGNYGILIFGAAANGNIVSGNYLSTDASGNTAFSTSTTPVSIQGNASDNVVGGAGAGAGNVIASANNLPVYISQGSGNVVQGNRIGVSASGTHWSGSDAGVRVDSGTVSILDNWIAGGTRGIWLNSSSGSVIQGNRIGTDLAGTANWGPSQYGILIQGSNNLVGGTGAGQGNIVANSNQSGGANDGIGVLSGTGNALLGNSIFGTKSASGALGIDLAGDGVTANDSLDADSGANNLQNYPVLTLAKTDGSGQVSVSGSLNSTASSYFRVELFANPGASSTGYGEGQIYLGFVNVATDASGNAAFSSTLSAAIPIGYTLSATATKSSSTYDTFTDTSEFARDAVALSETQGTITVDTAADTADGDTTSLSTLLANKGADGKVSLREAITAANNTANGSLADLITFSISASGVQTISLSSALPGITDAVIINGATEPGYAGSPLIAIDGGNSIGNMLTLGTGSSGSTLRGLNLQNFTGYGIYINGSSNNTIAGNYLGTNAAGDAPAGTSTNPIVINNGNNNLIGGSTAAERNVIAGNYYSGLLSTGTSTGNLVRGNYFGINAAGTTIVGSAIIQIEMASPGNTIGGSGVGQGNVISGKLTDVWDFIDLWEVASNTVIQGNIIGLNAAGTAALTSTGNDGIYIRSNNNLIGGTNPGEGNVIGGVVKYGIHIANSGSGGSGNIIQGNYIGTDISGTVTIANGLGGVAIDTNANSNLIGGVVAGAGNLIAGNTGNGVLLRSSAGSGNSILGNSISNSSALGINLQGGTENGSGVTANDVGDADSGPNNLQNHPVLTSAFFSGGDTTVTGTLNSTASTSYRIEFFSSPTADASGHGEASTYLGFVKVTTDASGDASFTAMLSGVLVPAGHAVTATATVDVGGGNYGSTSEFSANVLLVANTAPTITQGATTGMGAAYPEDSASAGFPVFGVIGAVNWSDPDAGAVRGMALTGTTGNGTWQYSTDLATWHDVGAVSGSNALLLSDTSWLRYVGDGANAESPTIQFRAWDMSSGTTSTNAAPSYVSPDAGGGTSAFSSQTANGFTVITGVNDAPVLTPASPVLAGISEDQTSNGGQTVASILGASVTDVDDGAQQGIAVVATTDGNGSWQFSTNDGASWSAVGVVSDGNALLLRAEDKIRFVPDGLNSTSASISYRAWDQSSGAAGSKADSSSNGGTTAFSVATDTASLTASAVNDPPVITSSATASLAENTTAVLTVTATDVDLPAQPLSYSITGGTDAALFQIDANTGALSFISAPDFEAPTDTGGNNVYDVTVQVSDGAGGSASQSIAVTVTPVNDNAPVITGSATTSVAENSIAVLTVTATDADQPAQPLSYAISGGADAALFQIDANTGALSFVSAPDFETPTDAGGDNVYNVTVRVSDGAGGSTSQAIAVTVTPTNDNAPVITSSATANVAENSTAVLTVTATDADQPAQPLSYAISGGADAALFQIDANTGALSFISAPDFETPTDAGGNNVYDVTVQVTDGAGSTSSQAIAVTVTDLNDNAPVITSGNTASVAENTTAVLTVTATDVDLPAQTLSYSISGGADAALFQIDANTGVLSFLSAPDFEVPTDAGGNNVYNVTMQVSDGAGGSTSQVITVTVTQVNDNAPVITSSATASVTENNTSVLTVTATDADQPAQTLSYTISGGADAALFQIDANTGALSFVSEPDFETPTDAGGDNVYNVTVQVSDGAGGTTDQAIAVTVTDSNDNAPVITSSATANVVENSTAVLTVTATDADQPAQTLSYAITGGADAALFQIDANIGVLSFITAPDFEAPADAGGNNVYDVTVQVSDGAGGSASQAIAVTVTPTNDNAPMITSSSTASVQEGGAVVLTVTATDADQPAQPLSYAISGGADAALFQIDANTGTLSFVSAPDFETPTDAGGDNVYNVTIQVSDGVGGTTDQAITVTVTGANDNAPVITSSATASVTENNTAVLTVTATDADQPAQPLSYAISGGADAALFQIDANTGALSFITAPDFEVPTDTGGNNVYNVTVQVSDGAGGTTDQAIAVTVTDSNDNAPVITSSATANAVENSTAVLTVTATDADQPGQTLSYAISGGGDAALFQINANTGALSFISAPDFETPADAGANNVYNVMVQVNDGAGGSTSQAIAVTVTPTNDNAPVITSSRSANVAENSTAVLTVTATDADQPAQPLSYAISGGADAALFQIDANTGALSFISAPDFEVPADADGDRHYEVVLTVSDGNLDSSVLLTVSVTDLGETPGDNDGRVSVREDEIYIFTASDLGLDAAAKQPLSVQITVLPSQGALVLGGEAVAQGQWISQADIVGGRLGYLSPQDQNGSDYTSFGFRLRDETSGLAGQGHSMVIDVVPLNDLPVLTTAVLEINQGGQTSVPANVLRIHDVDTSPAALRLVVDQAEHGHFAYSTAPGTPVSQFSLADLESGRVIFVHDDSAALPIVRIHADDGQDSSPSLLMGMSYLPVTGSTPTPPSVQTPPGAPAQEPQQPAQLPQQGVTPPLAPPAYPARPAAPELAAQGAEMPGHAGDGTAATIPMASSLAPDLPNGRHIITMTTLRLERAQIMLTLGHDIGGALMEFLLSGDVPGRSVGGGGEGIDRAAFVSGTAPSPRDDNAYADAQLALQAVRMSGFVLSIGTIWWAIRASGLVASMLMAAPAWITFDPLPVLGPKDKDESHWGEADDAGSAPDEGNVEEMFELVDDRGAWS</sequence>
<keyword evidence="4" id="KW-0106">Calcium</keyword>
<evidence type="ECO:0000256" key="3">
    <source>
        <dbReference type="ARBA" id="ARBA00022737"/>
    </source>
</evidence>
<comment type="subcellular location">
    <subcellularLocation>
        <location evidence="1">Membrane</location>
    </subcellularLocation>
</comment>
<dbReference type="RefSeq" id="WP_169144031.1">
    <property type="nucleotide sequence ID" value="NZ_JABBGA010000001.1"/>
</dbReference>
<evidence type="ECO:0000259" key="9">
    <source>
        <dbReference type="PROSITE" id="PS50268"/>
    </source>
</evidence>
<feature type="domain" description="Cadherin" evidence="9">
    <location>
        <begin position="1791"/>
        <end position="1895"/>
    </location>
</feature>
<keyword evidence="3" id="KW-0677">Repeat</keyword>
<evidence type="ECO:0000256" key="2">
    <source>
        <dbReference type="ARBA" id="ARBA00022692"/>
    </source>
</evidence>
<dbReference type="Proteomes" id="UP000580043">
    <property type="component" value="Unassembled WGS sequence"/>
</dbReference>
<accession>A0A848FWU0</accession>
<feature type="domain" description="Cadherin" evidence="9">
    <location>
        <begin position="1999"/>
        <end position="2103"/>
    </location>
</feature>
<keyword evidence="6" id="KW-1133">Transmembrane helix</keyword>
<dbReference type="SMART" id="SM00710">
    <property type="entry name" value="PbH1"/>
    <property type="match status" value="18"/>
</dbReference>
<dbReference type="Gene3D" id="2.60.40.60">
    <property type="entry name" value="Cadherins"/>
    <property type="match status" value="10"/>
</dbReference>
<dbReference type="SUPFAM" id="SSF49313">
    <property type="entry name" value="Cadherin-like"/>
    <property type="match status" value="10"/>
</dbReference>
<feature type="region of interest" description="Disordered" evidence="8">
    <location>
        <begin position="2820"/>
        <end position="2911"/>
    </location>
</feature>
<dbReference type="PROSITE" id="PS00232">
    <property type="entry name" value="CADHERIN_1"/>
    <property type="match status" value="3"/>
</dbReference>
<feature type="domain" description="Cadherin" evidence="9">
    <location>
        <begin position="1895"/>
        <end position="1999"/>
    </location>
</feature>
<dbReference type="InterPro" id="IPR015919">
    <property type="entry name" value="Cadherin-like_sf"/>
</dbReference>
<feature type="compositionally biased region" description="Low complexity" evidence="8">
    <location>
        <begin position="2854"/>
        <end position="2867"/>
    </location>
</feature>
<evidence type="ECO:0000256" key="7">
    <source>
        <dbReference type="ARBA" id="ARBA00023136"/>
    </source>
</evidence>
<dbReference type="EMBL" id="JABBGA010000001">
    <property type="protein sequence ID" value="NML24397.1"/>
    <property type="molecule type" value="Genomic_DNA"/>
</dbReference>
<feature type="domain" description="Cadherin" evidence="9">
    <location>
        <begin position="2311"/>
        <end position="2415"/>
    </location>
</feature>
<dbReference type="SMART" id="SM00736">
    <property type="entry name" value="CADG"/>
    <property type="match status" value="8"/>
</dbReference>
<dbReference type="InterPro" id="IPR050971">
    <property type="entry name" value="Cadherin-domain_protein"/>
</dbReference>
<organism evidence="10 11">
    <name type="scientific">Zoogloea dura</name>
    <dbReference type="NCBI Taxonomy" id="2728840"/>
    <lineage>
        <taxon>Bacteria</taxon>
        <taxon>Pseudomonadati</taxon>
        <taxon>Pseudomonadota</taxon>
        <taxon>Betaproteobacteria</taxon>
        <taxon>Rhodocyclales</taxon>
        <taxon>Zoogloeaceae</taxon>
        <taxon>Zoogloea</taxon>
    </lineage>
</organism>
<evidence type="ECO:0000256" key="5">
    <source>
        <dbReference type="ARBA" id="ARBA00022889"/>
    </source>
</evidence>
<feature type="domain" description="Cadherin" evidence="9">
    <location>
        <begin position="1687"/>
        <end position="1791"/>
    </location>
</feature>
<dbReference type="Pfam" id="PF16184">
    <property type="entry name" value="Cadherin_3"/>
    <property type="match status" value="1"/>
</dbReference>
<feature type="domain" description="Cadherin" evidence="9">
    <location>
        <begin position="2219"/>
        <end position="2311"/>
    </location>
</feature>
<dbReference type="PANTHER" id="PTHR24025">
    <property type="entry name" value="DESMOGLEIN FAMILY MEMBER"/>
    <property type="match status" value="1"/>
</dbReference>
<dbReference type="PRINTS" id="PR00205">
    <property type="entry name" value="CADHERIN"/>
</dbReference>
<reference evidence="10 11" key="1">
    <citation type="submission" date="2020-04" db="EMBL/GenBank/DDBJ databases">
        <title>Zoogloea sp. G-4-1-14 isolated from soil.</title>
        <authorList>
            <person name="Dahal R.H."/>
        </authorList>
    </citation>
    <scope>NUCLEOTIDE SEQUENCE [LARGE SCALE GENOMIC DNA]</scope>
    <source>
        <strain evidence="10 11">G-4-1-14</strain>
    </source>
</reference>
<keyword evidence="2" id="KW-0812">Transmembrane</keyword>
<evidence type="ECO:0000256" key="1">
    <source>
        <dbReference type="ARBA" id="ARBA00004370"/>
    </source>
</evidence>
<dbReference type="Pfam" id="PF14252">
    <property type="entry name" value="DUF4347"/>
    <property type="match status" value="1"/>
</dbReference>